<feature type="domain" description="Peptidase M20 dimerisation" evidence="10">
    <location>
        <begin position="301"/>
        <end position="457"/>
    </location>
</feature>
<feature type="compositionally biased region" description="Basic and acidic residues" evidence="8">
    <location>
        <begin position="15"/>
        <end position="24"/>
    </location>
</feature>
<dbReference type="InterPro" id="IPR047177">
    <property type="entry name" value="Pept_M20A"/>
</dbReference>
<keyword evidence="9" id="KW-1133">Transmembrane helix</keyword>
<dbReference type="FunFam" id="3.40.630.10:FF:000027">
    <property type="entry name" value="N-fatty-acyl-amino acid synthase/hydrolase PM20D1"/>
    <property type="match status" value="1"/>
</dbReference>
<dbReference type="GO" id="GO:0004181">
    <property type="term" value="F:metallocarboxypeptidase activity"/>
    <property type="evidence" value="ECO:0007669"/>
    <property type="project" value="InterPro"/>
</dbReference>
<dbReference type="GeneID" id="30036565"/>
<dbReference type="GO" id="GO:0006629">
    <property type="term" value="P:lipid metabolic process"/>
    <property type="evidence" value="ECO:0007669"/>
    <property type="project" value="UniProtKB-ARBA"/>
</dbReference>
<dbReference type="InterPro" id="IPR036264">
    <property type="entry name" value="Bact_exopeptidase_dim_dom"/>
</dbReference>
<dbReference type="RefSeq" id="XP_018734089.1">
    <property type="nucleotide sequence ID" value="XM_018881502.1"/>
</dbReference>
<evidence type="ECO:0000256" key="6">
    <source>
        <dbReference type="PIRSR" id="PIRSR037217-1"/>
    </source>
</evidence>
<dbReference type="InterPro" id="IPR002933">
    <property type="entry name" value="Peptidase_M20"/>
</dbReference>
<dbReference type="GO" id="GO:0000328">
    <property type="term" value="C:fungal-type vacuole lumen"/>
    <property type="evidence" value="ECO:0007669"/>
    <property type="project" value="TreeGrafter"/>
</dbReference>
<feature type="binding site" evidence="7">
    <location>
        <position position="184"/>
    </location>
    <ligand>
        <name>Zn(2+)</name>
        <dbReference type="ChEBI" id="CHEBI:29105"/>
        <label>2</label>
    </ligand>
</feature>
<protein>
    <submittedName>
        <fullName evidence="11">Cps1p</fullName>
    </submittedName>
</protein>
<dbReference type="CDD" id="cd05674">
    <property type="entry name" value="M20_yscS"/>
    <property type="match status" value="1"/>
</dbReference>
<dbReference type="GO" id="GO:0043604">
    <property type="term" value="P:amide biosynthetic process"/>
    <property type="evidence" value="ECO:0007669"/>
    <property type="project" value="UniProtKB-ARBA"/>
</dbReference>
<keyword evidence="9" id="KW-0472">Membrane</keyword>
<feature type="binding site" evidence="7">
    <location>
        <position position="561"/>
    </location>
    <ligand>
        <name>Zn(2+)</name>
        <dbReference type="ChEBI" id="CHEBI:29105"/>
        <label>1</label>
    </ligand>
</feature>
<dbReference type="InterPro" id="IPR017141">
    <property type="entry name" value="Pept_M20_carboxypep"/>
</dbReference>
<dbReference type="SUPFAM" id="SSF55031">
    <property type="entry name" value="Bacterial exopeptidase dimerisation domain"/>
    <property type="match status" value="1"/>
</dbReference>
<name>A0A167CF76_9ASCO</name>
<dbReference type="GO" id="GO:0051603">
    <property type="term" value="P:proteolysis involved in protein catabolic process"/>
    <property type="evidence" value="ECO:0007669"/>
    <property type="project" value="TreeGrafter"/>
</dbReference>
<keyword evidence="9" id="KW-0812">Transmembrane</keyword>
<dbReference type="GO" id="GO:0043605">
    <property type="term" value="P:amide catabolic process"/>
    <property type="evidence" value="ECO:0007669"/>
    <property type="project" value="UniProtKB-ARBA"/>
</dbReference>
<evidence type="ECO:0000313" key="11">
    <source>
        <dbReference type="EMBL" id="ANB11612.1"/>
    </source>
</evidence>
<dbReference type="Proteomes" id="UP000189580">
    <property type="component" value="Chromosome c"/>
</dbReference>
<dbReference type="GO" id="GO:0016810">
    <property type="term" value="F:hydrolase activity, acting on carbon-nitrogen (but not peptide) bonds"/>
    <property type="evidence" value="ECO:0007669"/>
    <property type="project" value="UniProtKB-ARBA"/>
</dbReference>
<dbReference type="Gene3D" id="1.10.150.900">
    <property type="match status" value="1"/>
</dbReference>
<gene>
    <name evidence="11" type="primary">CPS1</name>
    <name evidence="11" type="ORF">AWJ20_4433</name>
</gene>
<dbReference type="PIRSF" id="PIRSF037217">
    <property type="entry name" value="Carboxypeptidase_S"/>
    <property type="match status" value="1"/>
</dbReference>
<feature type="binding site" evidence="7">
    <location>
        <position position="219"/>
    </location>
    <ligand>
        <name>Zn(2+)</name>
        <dbReference type="ChEBI" id="CHEBI:29105"/>
        <label>1</label>
    </ligand>
</feature>
<evidence type="ECO:0000259" key="10">
    <source>
        <dbReference type="Pfam" id="PF07687"/>
    </source>
</evidence>
<sequence>MDVKTNIKQGNILPTEEKSEEQAPRRSAMSNKIKAIVAILILGCYFFGSWFSNSYGSAISLGNGKHGHKKHRSPKPVDECPALEKVIPEDNFKGPEQFFTEEYKNFSLNSWAGAVRIPSISYDDLKDVGHDDRWLVFGELHKYLEKTFPLVYEKFDVEYINTYGLLFTLNGNNPDLKPAILMAHQDVVPVPEETISRWTYPPFSGHFDGEYLWGRGCSDDKNSLVGIFEAVEALLKEGYAPERTLILSFGFDEEVSGGRGAKQIAKHLDEKLGPDSVYIIVDEGGNGIQNNYGSWFGFPGTGEKGYLDLRITLTTSGGHSSVPPDHTAIGIISQLVSAIEAAPYESDITKANPFYYHLQCLAKEGKTLDKKLRHDIQKLDQSHSAKKRVIAEFEKTPSLKYVMRTSQAVDIISGGIKINALPEQVTVDVNHRVAVESNLDYVKQKVIKTVQKIAKEYDFSVDAFGETVFGSSDSKGTFDVSALSELDPAPVTPILDNPTWNLVGGTLRQVFEDVNGGLVDSSITVSPSIMTGNTDTKFYWNLTKNIYRLSPFVASSSSNIHAIDEHATLGGHIHGVAFYYNLIRNINAQTDN</sequence>
<dbReference type="SUPFAM" id="SSF53187">
    <property type="entry name" value="Zn-dependent exopeptidases"/>
    <property type="match status" value="1"/>
</dbReference>
<proteinExistence type="inferred from homology"/>
<feature type="active site" evidence="6">
    <location>
        <position position="186"/>
    </location>
</feature>
<dbReference type="PANTHER" id="PTHR45962">
    <property type="entry name" value="N-FATTY-ACYL-AMINO ACID SYNTHASE/HYDROLASE PM20D1"/>
    <property type="match status" value="1"/>
</dbReference>
<dbReference type="InterPro" id="IPR011650">
    <property type="entry name" value="Peptidase_M20_dimer"/>
</dbReference>
<evidence type="ECO:0000256" key="2">
    <source>
        <dbReference type="ARBA" id="ARBA00022670"/>
    </source>
</evidence>
<evidence type="ECO:0000256" key="9">
    <source>
        <dbReference type="SAM" id="Phobius"/>
    </source>
</evidence>
<keyword evidence="5 7" id="KW-0862">Zinc</keyword>
<dbReference type="Pfam" id="PF01546">
    <property type="entry name" value="Peptidase_M20"/>
    <property type="match status" value="1"/>
</dbReference>
<feature type="binding site" evidence="7">
    <location>
        <position position="282"/>
    </location>
    <ligand>
        <name>Zn(2+)</name>
        <dbReference type="ChEBI" id="CHEBI:29105"/>
        <label>2</label>
    </ligand>
</feature>
<dbReference type="PANTHER" id="PTHR45962:SF1">
    <property type="entry name" value="N-FATTY-ACYL-AMINO ACID SYNTHASE_HYDROLASE PM20D1"/>
    <property type="match status" value="1"/>
</dbReference>
<dbReference type="Pfam" id="PF07687">
    <property type="entry name" value="M20_dimer"/>
    <property type="match status" value="1"/>
</dbReference>
<keyword evidence="3 7" id="KW-0479">Metal-binding</keyword>
<evidence type="ECO:0000313" key="12">
    <source>
        <dbReference type="Proteomes" id="UP000189580"/>
    </source>
</evidence>
<dbReference type="EMBL" id="CP014500">
    <property type="protein sequence ID" value="ANB11612.1"/>
    <property type="molecule type" value="Genomic_DNA"/>
</dbReference>
<evidence type="ECO:0000256" key="3">
    <source>
        <dbReference type="ARBA" id="ARBA00022723"/>
    </source>
</evidence>
<organism evidence="11 12">
    <name type="scientific">Sugiyamaella lignohabitans</name>
    <dbReference type="NCBI Taxonomy" id="796027"/>
    <lineage>
        <taxon>Eukaryota</taxon>
        <taxon>Fungi</taxon>
        <taxon>Dikarya</taxon>
        <taxon>Ascomycota</taxon>
        <taxon>Saccharomycotina</taxon>
        <taxon>Dipodascomycetes</taxon>
        <taxon>Dipodascales</taxon>
        <taxon>Trichomonascaceae</taxon>
        <taxon>Sugiyamaella</taxon>
    </lineage>
</organism>
<feature type="active site" description="Proton acceptor" evidence="6">
    <location>
        <position position="253"/>
    </location>
</feature>
<dbReference type="GO" id="GO:0006520">
    <property type="term" value="P:amino acid metabolic process"/>
    <property type="evidence" value="ECO:0007669"/>
    <property type="project" value="UniProtKB-ARBA"/>
</dbReference>
<dbReference type="GO" id="GO:0046872">
    <property type="term" value="F:metal ion binding"/>
    <property type="evidence" value="ECO:0007669"/>
    <property type="project" value="UniProtKB-KW"/>
</dbReference>
<dbReference type="OrthoDB" id="3064516at2759"/>
<feature type="region of interest" description="Disordered" evidence="8">
    <location>
        <begin position="1"/>
        <end position="26"/>
    </location>
</feature>
<dbReference type="Gene3D" id="3.40.630.10">
    <property type="entry name" value="Zn peptidases"/>
    <property type="match status" value="1"/>
</dbReference>
<feature type="binding site" evidence="7">
    <location>
        <position position="254"/>
    </location>
    <ligand>
        <name>Zn(2+)</name>
        <dbReference type="ChEBI" id="CHEBI:29105"/>
        <label>1</label>
    </ligand>
</feature>
<evidence type="ECO:0000256" key="5">
    <source>
        <dbReference type="ARBA" id="ARBA00022833"/>
    </source>
</evidence>
<comment type="similarity">
    <text evidence="1">Belongs to the peptidase M20A family.</text>
</comment>
<dbReference type="AlphaFoldDB" id="A0A167CF76"/>
<feature type="binding site" evidence="7">
    <location>
        <position position="219"/>
    </location>
    <ligand>
        <name>Zn(2+)</name>
        <dbReference type="ChEBI" id="CHEBI:29105"/>
        <label>2</label>
    </ligand>
</feature>
<dbReference type="GO" id="GO:1990845">
    <property type="term" value="P:adaptive thermogenesis"/>
    <property type="evidence" value="ECO:0007669"/>
    <property type="project" value="UniProtKB-ARBA"/>
</dbReference>
<evidence type="ECO:0000256" key="4">
    <source>
        <dbReference type="ARBA" id="ARBA00022801"/>
    </source>
</evidence>
<accession>A0A167CF76</accession>
<evidence type="ECO:0000256" key="8">
    <source>
        <dbReference type="SAM" id="MobiDB-lite"/>
    </source>
</evidence>
<evidence type="ECO:0000256" key="1">
    <source>
        <dbReference type="ARBA" id="ARBA00006247"/>
    </source>
</evidence>
<dbReference type="KEGG" id="slb:AWJ20_4433"/>
<dbReference type="Gene3D" id="3.30.70.360">
    <property type="match status" value="1"/>
</dbReference>
<dbReference type="FunFam" id="1.10.150.900:FF:000003">
    <property type="entry name" value="N-fatty-acyl-amino acid synthase/hydrolase PM20D1"/>
    <property type="match status" value="1"/>
</dbReference>
<keyword evidence="2" id="KW-0645">Protease</keyword>
<feature type="transmembrane region" description="Helical" evidence="9">
    <location>
        <begin position="33"/>
        <end position="51"/>
    </location>
</feature>
<keyword evidence="12" id="KW-1185">Reference proteome</keyword>
<keyword evidence="4" id="KW-0378">Hydrolase</keyword>
<dbReference type="GO" id="GO:0005576">
    <property type="term" value="C:extracellular region"/>
    <property type="evidence" value="ECO:0007669"/>
    <property type="project" value="UniProtKB-ARBA"/>
</dbReference>
<evidence type="ECO:0000256" key="7">
    <source>
        <dbReference type="PIRSR" id="PIRSR037217-2"/>
    </source>
</evidence>
<reference evidence="11 12" key="1">
    <citation type="submission" date="2016-02" db="EMBL/GenBank/DDBJ databases">
        <title>Complete genome sequence and transcriptome regulation of the pentose utilising yeast Sugiyamaella lignohabitans.</title>
        <authorList>
            <person name="Bellasio M."/>
            <person name="Peymann A."/>
            <person name="Valli M."/>
            <person name="Sipitzky M."/>
            <person name="Graf A."/>
            <person name="Sauer M."/>
            <person name="Marx H."/>
            <person name="Mattanovich D."/>
        </authorList>
    </citation>
    <scope>NUCLEOTIDE SEQUENCE [LARGE SCALE GENOMIC DNA]</scope>
    <source>
        <strain evidence="11 12">CBS 10342</strain>
    </source>
</reference>